<evidence type="ECO:0008006" key="3">
    <source>
        <dbReference type="Google" id="ProtNLM"/>
    </source>
</evidence>
<name>A0ABM8QIR7_9BACT</name>
<evidence type="ECO:0000313" key="2">
    <source>
        <dbReference type="Proteomes" id="UP000675880"/>
    </source>
</evidence>
<dbReference type="RefSeq" id="WP_213040472.1">
    <property type="nucleotide sequence ID" value="NZ_CAJNBJ010000001.1"/>
</dbReference>
<evidence type="ECO:0000313" key="1">
    <source>
        <dbReference type="EMBL" id="CAE6698793.1"/>
    </source>
</evidence>
<reference evidence="1 2" key="1">
    <citation type="submission" date="2021-02" db="EMBL/GenBank/DDBJ databases">
        <authorList>
            <person name="Han P."/>
        </authorList>
    </citation>
    <scope>NUCLEOTIDE SEQUENCE [LARGE SCALE GENOMIC DNA]</scope>
    <source>
        <strain evidence="1">Candidatus Nitrospira sp. ZN2</strain>
    </source>
</reference>
<proteinExistence type="predicted"/>
<accession>A0ABM8QIR7</accession>
<gene>
    <name evidence="1" type="ORF">NSPZN2_10608</name>
</gene>
<sequence>MIAQGCRIASQWCLAVGLALLWGCAGTGEMVSVNVQPQQPFVQSGQPEPLKIVIEPFEDLRADRSKIGQRTHLGGGVTNFNVTGGSPGVTVAEALAEALRWRGWNRRGWDARVVQSGVGVSGADIVIGGEILNFSANAKSRVFNTKLTGESRLVIKVKNLADDSSTQRNVQGEQTKLVFWFTSEDVETLMSGLLQDGLERFIADTKIEGRGLKSVK</sequence>
<organism evidence="1 2">
    <name type="scientific">Nitrospira defluvii</name>
    <dbReference type="NCBI Taxonomy" id="330214"/>
    <lineage>
        <taxon>Bacteria</taxon>
        <taxon>Pseudomonadati</taxon>
        <taxon>Nitrospirota</taxon>
        <taxon>Nitrospiria</taxon>
        <taxon>Nitrospirales</taxon>
        <taxon>Nitrospiraceae</taxon>
        <taxon>Nitrospira</taxon>
    </lineage>
</organism>
<comment type="caution">
    <text evidence="1">The sequence shown here is derived from an EMBL/GenBank/DDBJ whole genome shotgun (WGS) entry which is preliminary data.</text>
</comment>
<keyword evidence="2" id="KW-1185">Reference proteome</keyword>
<dbReference type="Proteomes" id="UP000675880">
    <property type="component" value="Unassembled WGS sequence"/>
</dbReference>
<dbReference type="EMBL" id="CAJNBJ010000001">
    <property type="protein sequence ID" value="CAE6698793.1"/>
    <property type="molecule type" value="Genomic_DNA"/>
</dbReference>
<protein>
    <recommendedName>
        <fullName evidence="3">Lipoprotein</fullName>
    </recommendedName>
</protein>